<dbReference type="AlphaFoldDB" id="A0AAN7MU28"/>
<reference evidence="3 4" key="1">
    <citation type="journal article" date="2023" name="Hortic Res">
        <title>Pangenome of water caltrop reveals structural variations and asymmetric subgenome divergence after allopolyploidization.</title>
        <authorList>
            <person name="Zhang X."/>
            <person name="Chen Y."/>
            <person name="Wang L."/>
            <person name="Yuan Y."/>
            <person name="Fang M."/>
            <person name="Shi L."/>
            <person name="Lu R."/>
            <person name="Comes H.P."/>
            <person name="Ma Y."/>
            <person name="Chen Y."/>
            <person name="Huang G."/>
            <person name="Zhou Y."/>
            <person name="Zheng Z."/>
            <person name="Qiu Y."/>
        </authorList>
    </citation>
    <scope>NUCLEOTIDE SEQUENCE [LARGE SCALE GENOMIC DNA]</scope>
    <source>
        <strain evidence="3">F231</strain>
    </source>
</reference>
<evidence type="ECO:0000256" key="1">
    <source>
        <dbReference type="SAM" id="Coils"/>
    </source>
</evidence>
<organism evidence="3 4">
    <name type="scientific">Trapa natans</name>
    <name type="common">Water chestnut</name>
    <dbReference type="NCBI Taxonomy" id="22666"/>
    <lineage>
        <taxon>Eukaryota</taxon>
        <taxon>Viridiplantae</taxon>
        <taxon>Streptophyta</taxon>
        <taxon>Embryophyta</taxon>
        <taxon>Tracheophyta</taxon>
        <taxon>Spermatophyta</taxon>
        <taxon>Magnoliopsida</taxon>
        <taxon>eudicotyledons</taxon>
        <taxon>Gunneridae</taxon>
        <taxon>Pentapetalae</taxon>
        <taxon>rosids</taxon>
        <taxon>malvids</taxon>
        <taxon>Myrtales</taxon>
        <taxon>Lythraceae</taxon>
        <taxon>Trapa</taxon>
    </lineage>
</organism>
<name>A0AAN7MU28_TRANT</name>
<evidence type="ECO:0000313" key="4">
    <source>
        <dbReference type="Proteomes" id="UP001346149"/>
    </source>
</evidence>
<comment type="caution">
    <text evidence="3">The sequence shown here is derived from an EMBL/GenBank/DDBJ whole genome shotgun (WGS) entry which is preliminary data.</text>
</comment>
<protein>
    <submittedName>
        <fullName evidence="3">Uncharacterized protein</fullName>
    </submittedName>
</protein>
<accession>A0AAN7MU28</accession>
<keyword evidence="4" id="KW-1185">Reference proteome</keyword>
<evidence type="ECO:0000256" key="2">
    <source>
        <dbReference type="SAM" id="MobiDB-lite"/>
    </source>
</evidence>
<dbReference type="Proteomes" id="UP001346149">
    <property type="component" value="Unassembled WGS sequence"/>
</dbReference>
<keyword evidence="1" id="KW-0175">Coiled coil</keyword>
<sequence>MAGNFAFLMLVEGIPDMVSIDGRRMTDIDKLKLTGLPLHIYVDAGFARPWHTEVHYIHGSRRCIEKGKRREESAACVVARTRKLGKRIVLESSDRRREEDMEEEEGEEEKMATAIISSSSKATSSVSSNWKLYQNPLYNHHRHHHRGNYNTRFPHRPLRPPRKQAAASLFWDLAQLRQAPAEQRPGKEDGAEALRAELERERRARVKLEHINAKLAEEVGEERSRRAAIERVCERLAKEIEEEGRKMSLTTMMEEKLQMKLAETAKSKDDAVEQKMWELRDLPAAIGKPVKRPALAEKHYSSCTGGHRTGIQRRFPTPLPSPENPHIKRGIKGSVEFPRVVRAIGSKAKKIDSQKEEHIRMMVLMKQRRGVLLQ</sequence>
<gene>
    <name evidence="3" type="ORF">SAY86_000263</name>
</gene>
<feature type="coiled-coil region" evidence="1">
    <location>
        <begin position="191"/>
        <end position="246"/>
    </location>
</feature>
<feature type="region of interest" description="Disordered" evidence="2">
    <location>
        <begin position="301"/>
        <end position="330"/>
    </location>
</feature>
<proteinExistence type="predicted"/>
<dbReference type="EMBL" id="JAXQNO010000002">
    <property type="protein sequence ID" value="KAK4802060.1"/>
    <property type="molecule type" value="Genomic_DNA"/>
</dbReference>
<evidence type="ECO:0000313" key="3">
    <source>
        <dbReference type="EMBL" id="KAK4802060.1"/>
    </source>
</evidence>